<dbReference type="SMART" id="SM00740">
    <property type="entry name" value="PASTA"/>
    <property type="match status" value="1"/>
</dbReference>
<evidence type="ECO:0000256" key="2">
    <source>
        <dbReference type="SAM" id="Phobius"/>
    </source>
</evidence>
<keyword evidence="2" id="KW-0472">Membrane</keyword>
<feature type="domain" description="PASTA" evidence="3">
    <location>
        <begin position="125"/>
        <end position="194"/>
    </location>
</feature>
<keyword evidence="5" id="KW-1185">Reference proteome</keyword>
<dbReference type="CDD" id="cd06577">
    <property type="entry name" value="PASTA_pknB"/>
    <property type="match status" value="1"/>
</dbReference>
<sequence>MTATQHWTVPAEPVTQPIPVVRRTNPRATAGFWLGVAGLLVGWFPVLGLLVTVPAVALSRSGRGRYRRGAAATAGRSGAGLALGVAGSVLCLLTTTLGIVGAATAPPQPAATAEVAAAAPAVPAVPVVLVVPDVVGTADAQARETLRAAGFTNVVLGPPSAATPGTPAGTVTAQTPVGAATAAAGDPITLTEAAAPVVPAAAPAQAPVVVDPDPDVDRPYVPAPARPLVAAPSAPRTQAAAPRPAAPRPAAPAPPAATDPPASGGGSAYYENCDAARAAGAAPIMRGAPGYRSALDRDDDGVACE</sequence>
<evidence type="ECO:0000259" key="3">
    <source>
        <dbReference type="PROSITE" id="PS51178"/>
    </source>
</evidence>
<gene>
    <name evidence="4" type="ORF">WJX68_08475</name>
</gene>
<organism evidence="4 5">
    <name type="scientific">Pseudonocardia spirodelae</name>
    <dbReference type="NCBI Taxonomy" id="3133431"/>
    <lineage>
        <taxon>Bacteria</taxon>
        <taxon>Bacillati</taxon>
        <taxon>Actinomycetota</taxon>
        <taxon>Actinomycetes</taxon>
        <taxon>Pseudonocardiales</taxon>
        <taxon>Pseudonocardiaceae</taxon>
        <taxon>Pseudonocardia</taxon>
    </lineage>
</organism>
<dbReference type="Pfam" id="PF03793">
    <property type="entry name" value="PASTA"/>
    <property type="match status" value="1"/>
</dbReference>
<dbReference type="EMBL" id="JBBJUP010000005">
    <property type="protein sequence ID" value="MEJ8278961.1"/>
    <property type="molecule type" value="Genomic_DNA"/>
</dbReference>
<dbReference type="SMART" id="SM00894">
    <property type="entry name" value="Excalibur"/>
    <property type="match status" value="1"/>
</dbReference>
<dbReference type="RefSeq" id="WP_340287729.1">
    <property type="nucleotide sequence ID" value="NZ_JBBJUP010000005.1"/>
</dbReference>
<dbReference type="Gene3D" id="3.30.10.20">
    <property type="match status" value="1"/>
</dbReference>
<feature type="region of interest" description="Disordered" evidence="1">
    <location>
        <begin position="209"/>
        <end position="305"/>
    </location>
</feature>
<dbReference type="Pfam" id="PF05901">
    <property type="entry name" value="Excalibur"/>
    <property type="match status" value="1"/>
</dbReference>
<dbReference type="Proteomes" id="UP001364211">
    <property type="component" value="Unassembled WGS sequence"/>
</dbReference>
<name>A0ABU8T5Y2_9PSEU</name>
<accession>A0ABU8T5Y2</accession>
<keyword evidence="2" id="KW-0812">Transmembrane</keyword>
<feature type="compositionally biased region" description="Low complexity" evidence="1">
    <location>
        <begin position="226"/>
        <end position="243"/>
    </location>
</feature>
<keyword evidence="2" id="KW-1133">Transmembrane helix</keyword>
<feature type="compositionally biased region" description="Low complexity" evidence="1">
    <location>
        <begin position="275"/>
        <end position="290"/>
    </location>
</feature>
<evidence type="ECO:0000256" key="1">
    <source>
        <dbReference type="SAM" id="MobiDB-lite"/>
    </source>
</evidence>
<dbReference type="InterPro" id="IPR005543">
    <property type="entry name" value="PASTA_dom"/>
</dbReference>
<comment type="caution">
    <text evidence="4">The sequence shown here is derived from an EMBL/GenBank/DDBJ whole genome shotgun (WGS) entry which is preliminary data.</text>
</comment>
<feature type="transmembrane region" description="Helical" evidence="2">
    <location>
        <begin position="32"/>
        <end position="58"/>
    </location>
</feature>
<dbReference type="PROSITE" id="PS51178">
    <property type="entry name" value="PASTA"/>
    <property type="match status" value="1"/>
</dbReference>
<feature type="compositionally biased region" description="Pro residues" evidence="1">
    <location>
        <begin position="244"/>
        <end position="258"/>
    </location>
</feature>
<proteinExistence type="predicted"/>
<evidence type="ECO:0000313" key="5">
    <source>
        <dbReference type="Proteomes" id="UP001364211"/>
    </source>
</evidence>
<reference evidence="4 5" key="1">
    <citation type="submission" date="2024-03" db="EMBL/GenBank/DDBJ databases">
        <title>Draft genome sequence of Pseudonocardia sp. DW16-2.</title>
        <authorList>
            <person name="Duangmal K."/>
        </authorList>
    </citation>
    <scope>NUCLEOTIDE SEQUENCE [LARGE SCALE GENOMIC DNA]</scope>
    <source>
        <strain evidence="4 5">DW16-2</strain>
    </source>
</reference>
<evidence type="ECO:0000313" key="4">
    <source>
        <dbReference type="EMBL" id="MEJ8278961.1"/>
    </source>
</evidence>
<feature type="transmembrane region" description="Helical" evidence="2">
    <location>
        <begin position="79"/>
        <end position="103"/>
    </location>
</feature>
<dbReference type="InterPro" id="IPR008613">
    <property type="entry name" value="Excalibur_Ca-bd_domain"/>
</dbReference>
<protein>
    <submittedName>
        <fullName evidence="4">Excalibur calcium-binding domain-containing protein</fullName>
    </submittedName>
</protein>